<comment type="caution">
    <text evidence="2">The sequence shown here is derived from an EMBL/GenBank/DDBJ whole genome shotgun (WGS) entry which is preliminary data.</text>
</comment>
<name>A0A2J7QNQ9_9NEOP</name>
<feature type="compositionally biased region" description="Polar residues" evidence="1">
    <location>
        <begin position="113"/>
        <end position="123"/>
    </location>
</feature>
<protein>
    <recommendedName>
        <fullName evidence="4">Mos1 transposase HTH domain-containing protein</fullName>
    </recommendedName>
</protein>
<evidence type="ECO:0000313" key="2">
    <source>
        <dbReference type="EMBL" id="PNF30228.1"/>
    </source>
</evidence>
<organism evidence="2 3">
    <name type="scientific">Cryptotermes secundus</name>
    <dbReference type="NCBI Taxonomy" id="105785"/>
    <lineage>
        <taxon>Eukaryota</taxon>
        <taxon>Metazoa</taxon>
        <taxon>Ecdysozoa</taxon>
        <taxon>Arthropoda</taxon>
        <taxon>Hexapoda</taxon>
        <taxon>Insecta</taxon>
        <taxon>Pterygota</taxon>
        <taxon>Neoptera</taxon>
        <taxon>Polyneoptera</taxon>
        <taxon>Dictyoptera</taxon>
        <taxon>Blattodea</taxon>
        <taxon>Blattoidea</taxon>
        <taxon>Termitoidae</taxon>
        <taxon>Kalotermitidae</taxon>
        <taxon>Cryptotermitinae</taxon>
        <taxon>Cryptotermes</taxon>
    </lineage>
</organism>
<dbReference type="PANTHER" id="PTHR46060">
    <property type="entry name" value="MARINER MOS1 TRANSPOSASE-LIKE PROTEIN"/>
    <property type="match status" value="1"/>
</dbReference>
<reference evidence="2 3" key="1">
    <citation type="submission" date="2017-12" db="EMBL/GenBank/DDBJ databases">
        <title>Hemimetabolous genomes reveal molecular basis of termite eusociality.</title>
        <authorList>
            <person name="Harrison M.C."/>
            <person name="Jongepier E."/>
            <person name="Robertson H.M."/>
            <person name="Arning N."/>
            <person name="Bitard-Feildel T."/>
            <person name="Chao H."/>
            <person name="Childers C.P."/>
            <person name="Dinh H."/>
            <person name="Doddapaneni H."/>
            <person name="Dugan S."/>
            <person name="Gowin J."/>
            <person name="Greiner C."/>
            <person name="Han Y."/>
            <person name="Hu H."/>
            <person name="Hughes D.S.T."/>
            <person name="Huylmans A.-K."/>
            <person name="Kemena C."/>
            <person name="Kremer L.P.M."/>
            <person name="Lee S.L."/>
            <person name="Lopez-Ezquerra A."/>
            <person name="Mallet L."/>
            <person name="Monroy-Kuhn J.M."/>
            <person name="Moser A."/>
            <person name="Murali S.C."/>
            <person name="Muzny D.M."/>
            <person name="Otani S."/>
            <person name="Piulachs M.-D."/>
            <person name="Poelchau M."/>
            <person name="Qu J."/>
            <person name="Schaub F."/>
            <person name="Wada-Katsumata A."/>
            <person name="Worley K.C."/>
            <person name="Xie Q."/>
            <person name="Ylla G."/>
            <person name="Poulsen M."/>
            <person name="Gibbs R.A."/>
            <person name="Schal C."/>
            <person name="Richards S."/>
            <person name="Belles X."/>
            <person name="Korb J."/>
            <person name="Bornberg-Bauer E."/>
        </authorList>
    </citation>
    <scope>NUCLEOTIDE SEQUENCE [LARGE SCALE GENOMIC DNA]</scope>
    <source>
        <tissue evidence="2">Whole body</tissue>
    </source>
</reference>
<gene>
    <name evidence="2" type="ORF">B7P43_G02536</name>
</gene>
<feature type="region of interest" description="Disordered" evidence="1">
    <location>
        <begin position="98"/>
        <end position="123"/>
    </location>
</feature>
<dbReference type="STRING" id="105785.A0A2J7QNQ9"/>
<proteinExistence type="predicted"/>
<dbReference type="AlphaFoldDB" id="A0A2J7QNQ9"/>
<evidence type="ECO:0000313" key="3">
    <source>
        <dbReference type="Proteomes" id="UP000235965"/>
    </source>
</evidence>
<evidence type="ECO:0000256" key="1">
    <source>
        <dbReference type="SAM" id="MobiDB-lite"/>
    </source>
</evidence>
<evidence type="ECO:0008006" key="4">
    <source>
        <dbReference type="Google" id="ProtNLM"/>
    </source>
</evidence>
<dbReference type="Proteomes" id="UP000235965">
    <property type="component" value="Unassembled WGS sequence"/>
</dbReference>
<dbReference type="InterPro" id="IPR052709">
    <property type="entry name" value="Transposase-MT_Hybrid"/>
</dbReference>
<dbReference type="PANTHER" id="PTHR46060:SF1">
    <property type="entry name" value="MARINER MOS1 TRANSPOSASE-LIKE PROTEIN"/>
    <property type="match status" value="1"/>
</dbReference>
<keyword evidence="3" id="KW-1185">Reference proteome</keyword>
<sequence length="205" mass="23767">MSWEEHRVFENRMVRRIFGPKRDEVTGGWRKLHNEELHNLYSSPSIIRMIKSRRVRQRAVIEFLCCGNETVGNLHKRLKNVCGDEAVDRSSVGRWARRLSGEGGHTNIRDSPRTGTPHTAQTPDNVQRVNDMVLEDRCVTLGIGEVTVCRILKELELKKVCAKRVPRMLTDNHKETRKTVHGEPLAQYNPWHSMRLVEMTFLGEF</sequence>
<dbReference type="EMBL" id="NEVH01012563">
    <property type="protein sequence ID" value="PNF30228.1"/>
    <property type="molecule type" value="Genomic_DNA"/>
</dbReference>
<accession>A0A2J7QNQ9</accession>
<dbReference type="InParanoid" id="A0A2J7QNQ9"/>